<reference evidence="2 3" key="1">
    <citation type="submission" date="2013-08" db="EMBL/GenBank/DDBJ databases">
        <authorList>
            <person name="Weinstock G."/>
            <person name="Sodergren E."/>
            <person name="Wylie T."/>
            <person name="Fulton L."/>
            <person name="Fulton R."/>
            <person name="Fronick C."/>
            <person name="O'Laughlin M."/>
            <person name="Godfrey J."/>
            <person name="Miner T."/>
            <person name="Herter B."/>
            <person name="Appelbaum E."/>
            <person name="Cordes M."/>
            <person name="Lek S."/>
            <person name="Wollam A."/>
            <person name="Pepin K.H."/>
            <person name="Palsikar V.B."/>
            <person name="Mitreva M."/>
            <person name="Wilson R.K."/>
        </authorList>
    </citation>
    <scope>NUCLEOTIDE SEQUENCE [LARGE SCALE GENOMIC DNA]</scope>
    <source>
        <strain evidence="2 3">F0542</strain>
    </source>
</reference>
<gene>
    <name evidence="2" type="ORF">HMPREF1979_00709</name>
</gene>
<evidence type="ECO:0000256" key="1">
    <source>
        <dbReference type="SAM" id="MobiDB-lite"/>
    </source>
</evidence>
<evidence type="ECO:0000313" key="3">
    <source>
        <dbReference type="Proteomes" id="UP000016536"/>
    </source>
</evidence>
<protein>
    <submittedName>
        <fullName evidence="2">Uncharacterized protein</fullName>
    </submittedName>
</protein>
<sequence>MISRSRLFSVDGIGDLSPCGPLHSGRLEPEPRGITGGSQEQKDRG</sequence>
<dbReference type="HOGENOM" id="CLU_3195077_0_0_11"/>
<accession>U1RZY9</accession>
<organism evidence="2 3">
    <name type="scientific">Actinomyces johnsonii F0542</name>
    <dbReference type="NCBI Taxonomy" id="1321818"/>
    <lineage>
        <taxon>Bacteria</taxon>
        <taxon>Bacillati</taxon>
        <taxon>Actinomycetota</taxon>
        <taxon>Actinomycetes</taxon>
        <taxon>Actinomycetales</taxon>
        <taxon>Actinomycetaceae</taxon>
        <taxon>Actinomyces</taxon>
    </lineage>
</organism>
<evidence type="ECO:0000313" key="2">
    <source>
        <dbReference type="EMBL" id="ERH25218.1"/>
    </source>
</evidence>
<proteinExistence type="predicted"/>
<feature type="region of interest" description="Disordered" evidence="1">
    <location>
        <begin position="1"/>
        <end position="45"/>
    </location>
</feature>
<name>U1RZY9_9ACTO</name>
<comment type="caution">
    <text evidence="2">The sequence shown here is derived from an EMBL/GenBank/DDBJ whole genome shotgun (WGS) entry which is preliminary data.</text>
</comment>
<dbReference type="AlphaFoldDB" id="U1RZY9"/>
<keyword evidence="3" id="KW-1185">Reference proteome</keyword>
<dbReference type="Proteomes" id="UP000016536">
    <property type="component" value="Unassembled WGS sequence"/>
</dbReference>
<dbReference type="EMBL" id="AWSE01000031">
    <property type="protein sequence ID" value="ERH25218.1"/>
    <property type="molecule type" value="Genomic_DNA"/>
</dbReference>